<evidence type="ECO:0000313" key="6">
    <source>
        <dbReference type="Proteomes" id="UP000053433"/>
    </source>
</evidence>
<reference evidence="4 6" key="2">
    <citation type="submission" date="2015-10" db="EMBL/GenBank/DDBJ databases">
        <title>A novel member of the family Ruminococcaceae isolated from human faeces.</title>
        <authorList>
            <person name="Shkoporov A.N."/>
            <person name="Chaplin A.V."/>
            <person name="Motuzova O.V."/>
            <person name="Kafarskaia L.I."/>
            <person name="Efimov B.A."/>
        </authorList>
    </citation>
    <scope>NUCLEOTIDE SEQUENCE [LARGE SCALE GENOMIC DNA]</scope>
    <source>
        <strain evidence="4 6">668</strain>
    </source>
</reference>
<accession>A0A0W7TNW7</accession>
<dbReference type="Proteomes" id="UP000053433">
    <property type="component" value="Unassembled WGS sequence"/>
</dbReference>
<reference evidence="3" key="1">
    <citation type="submission" date="2015-02" db="EMBL/GenBank/DDBJ databases">
        <title>A novel member of the family Ruminococcaceae isolated from human feces.</title>
        <authorList>
            <person name="Shkoporov A.N."/>
            <person name="Chaplin A.V."/>
            <person name="Motuzova O.V."/>
            <person name="Kafarskaia L.I."/>
            <person name="Khokhlova E.V."/>
            <person name="Efimov B.A."/>
        </authorList>
    </citation>
    <scope>NUCLEOTIDE SEQUENCE [LARGE SCALE GENOMIC DNA]</scope>
    <source>
        <strain evidence="3">585-1</strain>
    </source>
</reference>
<dbReference type="PANTHER" id="PTHR35848">
    <property type="entry name" value="OXALATE-BINDING PROTEIN"/>
    <property type="match status" value="1"/>
</dbReference>
<feature type="domain" description="Cupin type-2" evidence="2">
    <location>
        <begin position="44"/>
        <end position="110"/>
    </location>
</feature>
<dbReference type="GeneID" id="42857842"/>
<dbReference type="Proteomes" id="UP000032483">
    <property type="component" value="Unassembled WGS sequence"/>
</dbReference>
<name>A0A0D8IW84_9FIRM</name>
<evidence type="ECO:0000313" key="3">
    <source>
        <dbReference type="EMBL" id="KJF38975.1"/>
    </source>
</evidence>
<dbReference type="Gene3D" id="2.60.120.10">
    <property type="entry name" value="Jelly Rolls"/>
    <property type="match status" value="1"/>
</dbReference>
<gene>
    <name evidence="4" type="ORF">ASJ35_13500</name>
    <name evidence="3" type="ORF">TQ39_14860</name>
</gene>
<dbReference type="Pfam" id="PF07883">
    <property type="entry name" value="Cupin_2"/>
    <property type="match status" value="1"/>
</dbReference>
<dbReference type="InterPro" id="IPR014710">
    <property type="entry name" value="RmlC-like_jellyroll"/>
</dbReference>
<dbReference type="EMBL" id="JXXK01000026">
    <property type="protein sequence ID" value="KJF38975.1"/>
    <property type="molecule type" value="Genomic_DNA"/>
</dbReference>
<dbReference type="InterPro" id="IPR011051">
    <property type="entry name" value="RmlC_Cupin_sf"/>
</dbReference>
<dbReference type="SUPFAM" id="SSF51182">
    <property type="entry name" value="RmlC-like cupins"/>
    <property type="match status" value="1"/>
</dbReference>
<proteinExistence type="predicted"/>
<dbReference type="PANTHER" id="PTHR35848:SF6">
    <property type="entry name" value="CUPIN TYPE-2 DOMAIN-CONTAINING PROTEIN"/>
    <property type="match status" value="1"/>
</dbReference>
<evidence type="ECO:0000256" key="1">
    <source>
        <dbReference type="ARBA" id="ARBA00022723"/>
    </source>
</evidence>
<keyword evidence="5" id="KW-1185">Reference proteome</keyword>
<dbReference type="InterPro" id="IPR013096">
    <property type="entry name" value="Cupin_2"/>
</dbReference>
<dbReference type="AlphaFoldDB" id="A0A0D8IW84"/>
<keyword evidence="1" id="KW-0479">Metal-binding</keyword>
<protein>
    <recommendedName>
        <fullName evidence="2">Cupin type-2 domain-containing protein</fullName>
    </recommendedName>
</protein>
<evidence type="ECO:0000313" key="5">
    <source>
        <dbReference type="Proteomes" id="UP000032483"/>
    </source>
</evidence>
<dbReference type="RefSeq" id="WP_050006087.1">
    <property type="nucleotide sequence ID" value="NZ_DAWBJP010000108.1"/>
</dbReference>
<comment type="caution">
    <text evidence="3">The sequence shown here is derived from an EMBL/GenBank/DDBJ whole genome shotgun (WGS) entry which is preliminary data.</text>
</comment>
<dbReference type="InterPro" id="IPR051610">
    <property type="entry name" value="GPI/OXD"/>
</dbReference>
<evidence type="ECO:0000313" key="4">
    <source>
        <dbReference type="EMBL" id="KUE75528.1"/>
    </source>
</evidence>
<organism evidence="3 5">
    <name type="scientific">Ruthenibacterium lactatiformans</name>
    <dbReference type="NCBI Taxonomy" id="1550024"/>
    <lineage>
        <taxon>Bacteria</taxon>
        <taxon>Bacillati</taxon>
        <taxon>Bacillota</taxon>
        <taxon>Clostridia</taxon>
        <taxon>Eubacteriales</taxon>
        <taxon>Oscillospiraceae</taxon>
        <taxon>Ruthenibacterium</taxon>
    </lineage>
</organism>
<accession>A0A0D8IW84</accession>
<dbReference type="EMBL" id="LMUA01000020">
    <property type="protein sequence ID" value="KUE75528.1"/>
    <property type="molecule type" value="Genomic_DNA"/>
</dbReference>
<sequence>MEIVNFLRQPAQIESVHGGEGLCRNCRVLGPESFDTPVRFLYYTVLPSGASFGEHTHGDDNEVYLVLEGSGLYSMNGEAASVEAGDVLINKPFAFHFLKNTGDSEMRVLVFEVYNR</sequence>
<evidence type="ECO:0000259" key="2">
    <source>
        <dbReference type="Pfam" id="PF07883"/>
    </source>
</evidence>
<dbReference type="GO" id="GO:0046872">
    <property type="term" value="F:metal ion binding"/>
    <property type="evidence" value="ECO:0007669"/>
    <property type="project" value="UniProtKB-KW"/>
</dbReference>